<sequence length="421" mass="45232">MKKLGRFLFPLILILAIVILSNCKKTSSEEPIEAQDIAGVVQKGPFISGSSVTLYDLKSDLTPVGKSYNAQIVDNQGSFQLNGIALSSGYVSVRADGFYFNEVAGSQSAAQLTLYALADVTGSGSINVNLLTHLEKPRVEFLMQQGKSFSEAKIQAQREVLAIFSLDKDGVGASESLNISRGGEDNGILLAISSILQGYRSEGALTELLSNISNDIREDGQLDDENLGAALINHAVSLNATAIQANLAKRYQELGATASVPGFGPFITNFITKTSFEPTGPVITYPASGIYGQNILALSTTDYFSGQGNLFSLAAELPKNSALKVRITALSDSDTITTVSADTTEVSGPVTTKAAWYYQTSTNYNWSISDFDMETFSQTFTAIESDQSCGLALFFDRGSFLVEYFEMNAIEPSKEKTITVE</sequence>
<dbReference type="Proteomes" id="UP000036958">
    <property type="component" value="Unassembled WGS sequence"/>
</dbReference>
<dbReference type="STRING" id="1409788.NC99_28110"/>
<proteinExistence type="predicted"/>
<protein>
    <submittedName>
        <fullName evidence="1">Uncharacterized protein</fullName>
    </submittedName>
</protein>
<dbReference type="AlphaFoldDB" id="A0A0L8V7E4"/>
<keyword evidence="2" id="KW-1185">Reference proteome</keyword>
<dbReference type="RefSeq" id="WP_053184354.1">
    <property type="nucleotide sequence ID" value="NZ_LGIA01000164.1"/>
</dbReference>
<name>A0A0L8V7E4_9BACT</name>
<comment type="caution">
    <text evidence="1">The sequence shown here is derived from an EMBL/GenBank/DDBJ whole genome shotgun (WGS) entry which is preliminary data.</text>
</comment>
<dbReference type="EMBL" id="LGIA01000164">
    <property type="protein sequence ID" value="KOH44364.1"/>
    <property type="molecule type" value="Genomic_DNA"/>
</dbReference>
<accession>A0A0L8V7E4</accession>
<evidence type="ECO:0000313" key="1">
    <source>
        <dbReference type="EMBL" id="KOH44364.1"/>
    </source>
</evidence>
<gene>
    <name evidence="1" type="ORF">NC99_28110</name>
</gene>
<evidence type="ECO:0000313" key="2">
    <source>
        <dbReference type="Proteomes" id="UP000036958"/>
    </source>
</evidence>
<reference evidence="2" key="1">
    <citation type="submission" date="2015-07" db="EMBL/GenBank/DDBJ databases">
        <title>Genome sequencing of Sunxiuqinia dokdonensis strain SK.</title>
        <authorList>
            <person name="Ahn S."/>
            <person name="Kim B.-C."/>
        </authorList>
    </citation>
    <scope>NUCLEOTIDE SEQUENCE [LARGE SCALE GENOMIC DNA]</scope>
    <source>
        <strain evidence="2">SK</strain>
    </source>
</reference>
<dbReference type="OrthoDB" id="5903640at2"/>
<organism evidence="1 2">
    <name type="scientific">Sunxiuqinia dokdonensis</name>
    <dbReference type="NCBI Taxonomy" id="1409788"/>
    <lineage>
        <taxon>Bacteria</taxon>
        <taxon>Pseudomonadati</taxon>
        <taxon>Bacteroidota</taxon>
        <taxon>Bacteroidia</taxon>
        <taxon>Marinilabiliales</taxon>
        <taxon>Prolixibacteraceae</taxon>
        <taxon>Sunxiuqinia</taxon>
    </lineage>
</organism>